<evidence type="ECO:0000313" key="6">
    <source>
        <dbReference type="EMBL" id="ADI74126.1"/>
    </source>
</evidence>
<proteinExistence type="predicted"/>
<dbReference type="STRING" id="644295.Metev_1259"/>
<keyword evidence="7" id="KW-1185">Reference proteome</keyword>
<dbReference type="EMBL" id="CP002069">
    <property type="protein sequence ID" value="ADI74126.1"/>
    <property type="molecule type" value="Genomic_DNA"/>
</dbReference>
<dbReference type="InterPro" id="IPR008201">
    <property type="entry name" value="HepT-like"/>
</dbReference>
<keyword evidence="3" id="KW-0540">Nuclease</keyword>
<gene>
    <name evidence="6" type="ordered locus">Metev_1259</name>
</gene>
<dbReference type="GO" id="GO:0000166">
    <property type="term" value="F:nucleotide binding"/>
    <property type="evidence" value="ECO:0007669"/>
    <property type="project" value="UniProtKB-KW"/>
</dbReference>
<keyword evidence="4" id="KW-0547">Nucleotide-binding</keyword>
<dbReference type="AlphaFoldDB" id="D7E7Q3"/>
<evidence type="ECO:0000256" key="3">
    <source>
        <dbReference type="ARBA" id="ARBA00022722"/>
    </source>
</evidence>
<dbReference type="PANTHER" id="PTHR34139">
    <property type="entry name" value="UPF0331 PROTEIN MJ0127"/>
    <property type="match status" value="1"/>
</dbReference>
<keyword evidence="2" id="KW-1277">Toxin-antitoxin system</keyword>
<dbReference type="RefSeq" id="WP_013194692.1">
    <property type="nucleotide sequence ID" value="NC_014253.1"/>
</dbReference>
<evidence type="ECO:0008006" key="8">
    <source>
        <dbReference type="Google" id="ProtNLM"/>
    </source>
</evidence>
<evidence type="ECO:0000256" key="1">
    <source>
        <dbReference type="ARBA" id="ARBA00022553"/>
    </source>
</evidence>
<dbReference type="Pfam" id="PF01934">
    <property type="entry name" value="HepT-like"/>
    <property type="match status" value="1"/>
</dbReference>
<dbReference type="GO" id="GO:0016787">
    <property type="term" value="F:hydrolase activity"/>
    <property type="evidence" value="ECO:0007669"/>
    <property type="project" value="UniProtKB-KW"/>
</dbReference>
<dbReference type="GO" id="GO:0004540">
    <property type="term" value="F:RNA nuclease activity"/>
    <property type="evidence" value="ECO:0007669"/>
    <property type="project" value="InterPro"/>
</dbReference>
<dbReference type="HOGENOM" id="CLU_142825_3_2_2"/>
<dbReference type="KEGG" id="mev:Metev_1259"/>
<evidence type="ECO:0000256" key="5">
    <source>
        <dbReference type="ARBA" id="ARBA00022801"/>
    </source>
</evidence>
<keyword evidence="5" id="KW-0378">Hydrolase</keyword>
<dbReference type="PANTHER" id="PTHR34139:SF1">
    <property type="entry name" value="RNASE MJ1380-RELATED"/>
    <property type="match status" value="1"/>
</dbReference>
<dbReference type="GeneID" id="9346892"/>
<protein>
    <recommendedName>
        <fullName evidence="8">DUF86 domain-containing protein</fullName>
    </recommendedName>
</protein>
<reference evidence="6 7" key="1">
    <citation type="submission" date="2010-06" db="EMBL/GenBank/DDBJ databases">
        <title>Complete sequence chromosome of Methanohalobium evestigatum Z-7303.</title>
        <authorList>
            <consortium name="US DOE Joint Genome Institute"/>
            <person name="Lucas S."/>
            <person name="Copeland A."/>
            <person name="Lapidus A."/>
            <person name="Cheng J.-F."/>
            <person name="Bruce D."/>
            <person name="Goodwin L."/>
            <person name="Pitluck S."/>
            <person name="Saunders E."/>
            <person name="Detter J.C."/>
            <person name="Han C."/>
            <person name="Tapia R."/>
            <person name="Land M."/>
            <person name="Hauser L."/>
            <person name="Kyrpides N."/>
            <person name="Mikhailova N."/>
            <person name="Sieprawska-Lupa M."/>
            <person name="Whitman W.B."/>
            <person name="Anderson I."/>
            <person name="Woyke T."/>
        </authorList>
    </citation>
    <scope>NUCLEOTIDE SEQUENCE [LARGE SCALE GENOMIC DNA]</scope>
    <source>
        <strain evidence="7">ATCC BAA-1072 / DSM 3721 / NBRC 107634 / OCM 161 / Z-7303</strain>
    </source>
</reference>
<sequence length="112" mass="13394">MTKHEIEYIENILKAMENSQDFTADYTFNDFKEDEKTQYAVEWALKMIGEMSRIITEETKSKYPDIPWNELENLGDILTNYHKTDLHLIWNTVQKDIPPLIPEFRRILSNIQ</sequence>
<evidence type="ECO:0000256" key="4">
    <source>
        <dbReference type="ARBA" id="ARBA00022741"/>
    </source>
</evidence>
<accession>D7E7Q3</accession>
<dbReference type="GO" id="GO:0110001">
    <property type="term" value="C:toxin-antitoxin complex"/>
    <property type="evidence" value="ECO:0007669"/>
    <property type="project" value="InterPro"/>
</dbReference>
<evidence type="ECO:0000256" key="2">
    <source>
        <dbReference type="ARBA" id="ARBA00022649"/>
    </source>
</evidence>
<name>D7E7Q3_METEZ</name>
<dbReference type="Proteomes" id="UP000000391">
    <property type="component" value="Chromosome"/>
</dbReference>
<keyword evidence="1" id="KW-0597">Phosphoprotein</keyword>
<evidence type="ECO:0000313" key="7">
    <source>
        <dbReference type="Proteomes" id="UP000000391"/>
    </source>
</evidence>
<dbReference type="InterPro" id="IPR051813">
    <property type="entry name" value="HepT_RNase_toxin"/>
</dbReference>
<dbReference type="OrthoDB" id="318716at2157"/>
<organism evidence="6 7">
    <name type="scientific">Methanohalobium evestigatum (strain ATCC BAA-1072 / DSM 3721 / NBRC 107634 / OCM 161 / Z-7303)</name>
    <dbReference type="NCBI Taxonomy" id="644295"/>
    <lineage>
        <taxon>Archaea</taxon>
        <taxon>Methanobacteriati</taxon>
        <taxon>Methanobacteriota</taxon>
        <taxon>Stenosarchaea group</taxon>
        <taxon>Methanomicrobia</taxon>
        <taxon>Methanosarcinales</taxon>
        <taxon>Methanosarcinaceae</taxon>
        <taxon>Methanohalobium</taxon>
    </lineage>
</organism>